<comment type="caution">
    <text evidence="3">The sequence shown here is derived from an EMBL/GenBank/DDBJ whole genome shotgun (WGS) entry which is preliminary data.</text>
</comment>
<dbReference type="PANTHER" id="PTHR43501:SF1">
    <property type="entry name" value="CYTOSOL NON-SPECIFIC DIPEPTIDASE"/>
    <property type="match status" value="1"/>
</dbReference>
<feature type="domain" description="Peptidase M20 dimerisation" evidence="2">
    <location>
        <begin position="209"/>
        <end position="293"/>
    </location>
</feature>
<keyword evidence="1" id="KW-0378">Hydrolase</keyword>
<dbReference type="Gene3D" id="3.40.630.10">
    <property type="entry name" value="Zn peptidases"/>
    <property type="match status" value="2"/>
</dbReference>
<dbReference type="CDD" id="cd03890">
    <property type="entry name" value="M20_pepD"/>
    <property type="match status" value="1"/>
</dbReference>
<dbReference type="Pfam" id="PF01546">
    <property type="entry name" value="Peptidase_M20"/>
    <property type="match status" value="1"/>
</dbReference>
<evidence type="ECO:0000259" key="2">
    <source>
        <dbReference type="Pfam" id="PF07687"/>
    </source>
</evidence>
<evidence type="ECO:0000313" key="4">
    <source>
        <dbReference type="Proteomes" id="UP000636891"/>
    </source>
</evidence>
<gene>
    <name evidence="3" type="ORF">H8S08_08995</name>
</gene>
<dbReference type="PIRSF" id="PIRSF016599">
    <property type="entry name" value="Xaa-His_dipept"/>
    <property type="match status" value="1"/>
</dbReference>
<dbReference type="Pfam" id="PF07687">
    <property type="entry name" value="M20_dimer"/>
    <property type="match status" value="1"/>
</dbReference>
<dbReference type="EMBL" id="JACOOK010000004">
    <property type="protein sequence ID" value="MBC5617150.1"/>
    <property type="molecule type" value="Genomic_DNA"/>
</dbReference>
<organism evidence="3 4">
    <name type="scientific">Alistipes hominis</name>
    <dbReference type="NCBI Taxonomy" id="2763015"/>
    <lineage>
        <taxon>Bacteria</taxon>
        <taxon>Pseudomonadati</taxon>
        <taxon>Bacteroidota</taxon>
        <taxon>Bacteroidia</taxon>
        <taxon>Bacteroidales</taxon>
        <taxon>Rikenellaceae</taxon>
        <taxon>Alistipes</taxon>
    </lineage>
</organism>
<dbReference type="PRINTS" id="PR00934">
    <property type="entry name" value="XHISDIPTASE"/>
</dbReference>
<dbReference type="NCBIfam" id="TIGR01893">
    <property type="entry name" value="aa-his-dipept"/>
    <property type="match status" value="1"/>
</dbReference>
<dbReference type="InterPro" id="IPR011650">
    <property type="entry name" value="Peptidase_M20_dimer"/>
</dbReference>
<sequence length="490" mass="53689">MSEIAQLTPRIVWDYFDQITRIPRPSKKEEKIMAYLVDFAKSHGLEYRRDGVGNLVIRKPATEGMEDRSTVVLQSHVDMVCEKNSSVNFDFEKDPIQTRIADGWVTATGTTLGADCGIGMAAELAVLASADVPHGPLECLFTVDEETGLTGAFGLGEDMLSGKYLINLDSEDEGQIFIGCAGGIDTVATLNYRQEEPVKNYEFFRIDVSGLLGGHSGDDIEKGRANSNKVLNRFLWRIDASDIDLRLAYFDGGNLRNAIPREAFAVFGVPSREVKRVRRFFEEFRDDLKREYGTIETGMDLALTDMPAPDTVMDVEAQRSLLDAVCGVPNGVLAMSPVMPGMVETSTNLASVKFVGELLVEITTSQRSAIQSARDAASASVESVLRLAGADVSRSDGYPGWNPDPDSRLLEVARSVYDKLFGAQPQVRSIHAGLECGLFLQKYPDLEMISIGPTLRGVHSPDEKLEIASVGRFWQFLTGILGALKNAGDR</sequence>
<evidence type="ECO:0000256" key="1">
    <source>
        <dbReference type="ARBA" id="ARBA00022801"/>
    </source>
</evidence>
<protein>
    <submittedName>
        <fullName evidence="3">Aminoacyl-histidine dipeptidase</fullName>
    </submittedName>
</protein>
<dbReference type="InterPro" id="IPR001160">
    <property type="entry name" value="Peptidase_M20C"/>
</dbReference>
<accession>A0ABR7CNE5</accession>
<proteinExistence type="predicted"/>
<dbReference type="SUPFAM" id="SSF53187">
    <property type="entry name" value="Zn-dependent exopeptidases"/>
    <property type="match status" value="1"/>
</dbReference>
<name>A0ABR7CNE5_9BACT</name>
<keyword evidence="4" id="KW-1185">Reference proteome</keyword>
<dbReference type="Proteomes" id="UP000636891">
    <property type="component" value="Unassembled WGS sequence"/>
</dbReference>
<dbReference type="InterPro" id="IPR002933">
    <property type="entry name" value="Peptidase_M20"/>
</dbReference>
<dbReference type="PANTHER" id="PTHR43501">
    <property type="entry name" value="CYTOSOL NON-SPECIFIC DIPEPTIDASE"/>
    <property type="match status" value="1"/>
</dbReference>
<dbReference type="RefSeq" id="WP_118656785.1">
    <property type="nucleotide sequence ID" value="NZ_JACOOK010000004.1"/>
</dbReference>
<reference evidence="3 4" key="1">
    <citation type="submission" date="2020-08" db="EMBL/GenBank/DDBJ databases">
        <title>Genome public.</title>
        <authorList>
            <person name="Liu C."/>
            <person name="Sun Q."/>
        </authorList>
    </citation>
    <scope>NUCLEOTIDE SEQUENCE [LARGE SCALE GENOMIC DNA]</scope>
    <source>
        <strain evidence="3 4">New-7</strain>
    </source>
</reference>
<evidence type="ECO:0000313" key="3">
    <source>
        <dbReference type="EMBL" id="MBC5617150.1"/>
    </source>
</evidence>